<keyword evidence="3" id="KW-1133">Transmembrane helix</keyword>
<reference evidence="5" key="2">
    <citation type="submission" date="2016-02" db="EMBL/GenBank/DDBJ databases">
        <title>Draft genome sequence of five rapidly growing Mycobacterium species.</title>
        <authorList>
            <person name="Katahira K."/>
            <person name="Gotou Y."/>
            <person name="Iida K."/>
            <person name="Ogura Y."/>
            <person name="Hayashi T."/>
        </authorList>
    </citation>
    <scope>NUCLEOTIDE SEQUENCE [LARGE SCALE GENOMIC DNA]</scope>
    <source>
        <strain evidence="5">JCM15298</strain>
    </source>
</reference>
<dbReference type="InterPro" id="IPR029058">
    <property type="entry name" value="AB_hydrolase_fold"/>
</dbReference>
<organism evidence="4 5">
    <name type="scientific">Mycolicibacterium canariasense</name>
    <name type="common">Mycobacterium canariasense</name>
    <dbReference type="NCBI Taxonomy" id="228230"/>
    <lineage>
        <taxon>Bacteria</taxon>
        <taxon>Bacillati</taxon>
        <taxon>Actinomycetota</taxon>
        <taxon>Actinomycetes</taxon>
        <taxon>Mycobacteriales</taxon>
        <taxon>Mycobacteriaceae</taxon>
        <taxon>Mycolicibacterium</taxon>
    </lineage>
</organism>
<dbReference type="GO" id="GO:0016747">
    <property type="term" value="F:acyltransferase activity, transferring groups other than amino-acyl groups"/>
    <property type="evidence" value="ECO:0007669"/>
    <property type="project" value="TreeGrafter"/>
</dbReference>
<dbReference type="Pfam" id="PF00756">
    <property type="entry name" value="Esterase"/>
    <property type="match status" value="1"/>
</dbReference>
<evidence type="ECO:0000313" key="5">
    <source>
        <dbReference type="Proteomes" id="UP000069443"/>
    </source>
</evidence>
<protein>
    <submittedName>
        <fullName evidence="4">Membrane protein</fullName>
    </submittedName>
</protein>
<dbReference type="GO" id="GO:0005576">
    <property type="term" value="C:extracellular region"/>
    <property type="evidence" value="ECO:0007669"/>
    <property type="project" value="UniProtKB-SubCell"/>
</dbReference>
<feature type="transmembrane region" description="Helical" evidence="3">
    <location>
        <begin position="6"/>
        <end position="28"/>
    </location>
</feature>
<dbReference type="Gene3D" id="3.40.50.1820">
    <property type="entry name" value="alpha/beta hydrolase"/>
    <property type="match status" value="1"/>
</dbReference>
<keyword evidence="2" id="KW-0964">Secreted</keyword>
<dbReference type="RefSeq" id="WP_062656957.1">
    <property type="nucleotide sequence ID" value="NZ_BCSY01000045.1"/>
</dbReference>
<dbReference type="Proteomes" id="UP000069443">
    <property type="component" value="Unassembled WGS sequence"/>
</dbReference>
<evidence type="ECO:0000256" key="3">
    <source>
        <dbReference type="SAM" id="Phobius"/>
    </source>
</evidence>
<reference evidence="5" key="1">
    <citation type="journal article" date="2016" name="Genome Announc.">
        <title>Draft Genome Sequences of Five Rapidly Growing Mycobacterium Species, M. thermoresistibile, M. fortuitum subsp. acetamidolyticum, M. canariasense, M. brisbanense, and M. novocastrense.</title>
        <authorList>
            <person name="Katahira K."/>
            <person name="Ogura Y."/>
            <person name="Gotoh Y."/>
            <person name="Hayashi T."/>
        </authorList>
    </citation>
    <scope>NUCLEOTIDE SEQUENCE [LARGE SCALE GENOMIC DNA]</scope>
    <source>
        <strain evidence="5">JCM15298</strain>
    </source>
</reference>
<name>A0A100WCR2_MYCCR</name>
<evidence type="ECO:0000256" key="2">
    <source>
        <dbReference type="ARBA" id="ARBA00022525"/>
    </source>
</evidence>
<accession>A0A100WCR2</accession>
<dbReference type="STRING" id="228230.RMCC_2812"/>
<feature type="transmembrane region" description="Helical" evidence="3">
    <location>
        <begin position="69"/>
        <end position="87"/>
    </location>
</feature>
<gene>
    <name evidence="4" type="ORF">RMCC_2812</name>
</gene>
<dbReference type="InterPro" id="IPR000801">
    <property type="entry name" value="Esterase-like"/>
</dbReference>
<keyword evidence="3" id="KW-0472">Membrane</keyword>
<evidence type="ECO:0000256" key="1">
    <source>
        <dbReference type="ARBA" id="ARBA00004613"/>
    </source>
</evidence>
<evidence type="ECO:0000313" key="4">
    <source>
        <dbReference type="EMBL" id="GAS95846.1"/>
    </source>
</evidence>
<dbReference type="PANTHER" id="PTHR48098:SF1">
    <property type="entry name" value="DIACYLGLYCEROL ACYLTRANSFERASE_MYCOLYLTRANSFERASE AG85A"/>
    <property type="match status" value="1"/>
</dbReference>
<dbReference type="SUPFAM" id="SSF53474">
    <property type="entry name" value="alpha/beta-Hydrolases"/>
    <property type="match status" value="1"/>
</dbReference>
<comment type="caution">
    <text evidence="4">The sequence shown here is derived from an EMBL/GenBank/DDBJ whole genome shotgun (WGS) entry which is preliminary data.</text>
</comment>
<dbReference type="InterPro" id="IPR050583">
    <property type="entry name" value="Mycobacterial_A85_antigen"/>
</dbReference>
<dbReference type="EMBL" id="BCSY01000045">
    <property type="protein sequence ID" value="GAS95846.1"/>
    <property type="molecule type" value="Genomic_DNA"/>
</dbReference>
<feature type="transmembrane region" description="Helical" evidence="3">
    <location>
        <begin position="99"/>
        <end position="118"/>
    </location>
</feature>
<sequence length="455" mass="47586">MTGWALTHGWLPIAIQAITVAVIIVVLCRASGRFWLRWVPLGLACGALLAGLAYWYVEFQALADEPASPALWLWIAATGLTAVLAIAGWRASGWGRRGAALAAVPLSVLCVAITVNAWTEYLPTVGAVSDRVTDARLANQVDEATVRDMVRRGERPAHGVVVSVTIPSDAPGASGFRHRDELVYLPPAWFASDPPPPLPAVVMAGGEFGTPRDWPTTGNARVTADAFAAAHGGNAPILVFIDTSGDFTNDTECVNGPRGNAADHITKDVVPYVTSRFGASPRPAQWGFAGWSAGGTCALTMTLMHPELFTTFLDIDGQIGPNAGSKNQTVARLFGGDLDAYLAFDPQTVMATHGRYDGIAAWFAVSGPGGPTYRAPTDTPPAAVDPDSLDPEHGAVAQHLCAMASGYGIECAVVPDNGDHGFATAARVFTEALPWLAGRLGTPQVPAVPLPGAAP</sequence>
<keyword evidence="5" id="KW-1185">Reference proteome</keyword>
<keyword evidence="3" id="KW-0812">Transmembrane</keyword>
<dbReference type="OrthoDB" id="3723842at2"/>
<dbReference type="AlphaFoldDB" id="A0A100WCR2"/>
<comment type="subcellular location">
    <subcellularLocation>
        <location evidence="1">Secreted</location>
    </subcellularLocation>
</comment>
<proteinExistence type="predicted"/>
<dbReference type="PANTHER" id="PTHR48098">
    <property type="entry name" value="ENTEROCHELIN ESTERASE-RELATED"/>
    <property type="match status" value="1"/>
</dbReference>
<feature type="transmembrane region" description="Helical" evidence="3">
    <location>
        <begin position="35"/>
        <end position="57"/>
    </location>
</feature>